<comment type="function">
    <text evidence="7">Essential cell division protein.</text>
</comment>
<protein>
    <recommendedName>
        <fullName evidence="7 8">Cell division protein FtsL</fullName>
    </recommendedName>
</protein>
<gene>
    <name evidence="7" type="primary">ftsL</name>
    <name evidence="11" type="ORF">JOC47_002809</name>
</gene>
<evidence type="ECO:0000256" key="6">
    <source>
        <dbReference type="ARBA" id="ARBA00023306"/>
    </source>
</evidence>
<keyword evidence="6 7" id="KW-0131">Cell cycle</keyword>
<evidence type="ECO:0000256" key="1">
    <source>
        <dbReference type="ARBA" id="ARBA00022475"/>
    </source>
</evidence>
<dbReference type="EMBL" id="JAFBDQ010000020">
    <property type="protein sequence ID" value="MBM7557941.1"/>
    <property type="molecule type" value="Genomic_DNA"/>
</dbReference>
<evidence type="ECO:0000313" key="11">
    <source>
        <dbReference type="EMBL" id="MBM7557941.1"/>
    </source>
</evidence>
<dbReference type="RefSeq" id="WP_204702854.1">
    <property type="nucleotide sequence ID" value="NZ_JAFBDQ010000020.1"/>
</dbReference>
<dbReference type="GO" id="GO:0032153">
    <property type="term" value="C:cell division site"/>
    <property type="evidence" value="ECO:0007669"/>
    <property type="project" value="UniProtKB-UniRule"/>
</dbReference>
<comment type="subcellular location">
    <subcellularLocation>
        <location evidence="7">Cell membrane</location>
        <topology evidence="7">Single-pass type II membrane protein</topology>
    </subcellularLocation>
    <text evidence="7">Localizes to the division septum where it forms a ring structure.</text>
</comment>
<comment type="similarity">
    <text evidence="7">Belongs to the FtsL family.</text>
</comment>
<evidence type="ECO:0000256" key="7">
    <source>
        <dbReference type="HAMAP-Rule" id="MF_00910"/>
    </source>
</evidence>
<evidence type="ECO:0000256" key="9">
    <source>
        <dbReference type="SAM" id="Coils"/>
    </source>
</evidence>
<name>A0A938XUC8_9FIRM</name>
<evidence type="ECO:0000313" key="12">
    <source>
        <dbReference type="Proteomes" id="UP000774000"/>
    </source>
</evidence>
<keyword evidence="3 7" id="KW-0812">Transmembrane</keyword>
<dbReference type="InterPro" id="IPR007060">
    <property type="entry name" value="FtsL/DivIC"/>
</dbReference>
<evidence type="ECO:0000256" key="2">
    <source>
        <dbReference type="ARBA" id="ARBA00022618"/>
    </source>
</evidence>
<dbReference type="Proteomes" id="UP000774000">
    <property type="component" value="Unassembled WGS sequence"/>
</dbReference>
<feature type="coiled-coil region" evidence="9">
    <location>
        <begin position="59"/>
        <end position="93"/>
    </location>
</feature>
<evidence type="ECO:0000256" key="5">
    <source>
        <dbReference type="ARBA" id="ARBA00023136"/>
    </source>
</evidence>
<evidence type="ECO:0000256" key="8">
    <source>
        <dbReference type="NCBIfam" id="TIGR02209"/>
    </source>
</evidence>
<accession>A0A938XUC8</accession>
<keyword evidence="9" id="KW-0175">Coiled coil</keyword>
<keyword evidence="4 7" id="KW-1133">Transmembrane helix</keyword>
<keyword evidence="2 7" id="KW-0132">Cell division</keyword>
<dbReference type="InterPro" id="IPR011922">
    <property type="entry name" value="Cell_div_FtsL"/>
</dbReference>
<reference evidence="11" key="1">
    <citation type="submission" date="2021-01" db="EMBL/GenBank/DDBJ databases">
        <title>Genomic Encyclopedia of Type Strains, Phase IV (KMG-IV): sequencing the most valuable type-strain genomes for metagenomic binning, comparative biology and taxonomic classification.</title>
        <authorList>
            <person name="Goeker M."/>
        </authorList>
    </citation>
    <scope>NUCLEOTIDE SEQUENCE</scope>
    <source>
        <strain evidence="11">DSM 23230</strain>
    </source>
</reference>
<dbReference type="GO" id="GO:0043093">
    <property type="term" value="P:FtsZ-dependent cytokinesis"/>
    <property type="evidence" value="ECO:0007669"/>
    <property type="project" value="UniProtKB-UniRule"/>
</dbReference>
<evidence type="ECO:0000256" key="4">
    <source>
        <dbReference type="ARBA" id="ARBA00022989"/>
    </source>
</evidence>
<feature type="region of interest" description="Disordered" evidence="10">
    <location>
        <begin position="124"/>
        <end position="146"/>
    </location>
</feature>
<dbReference type="HAMAP" id="MF_00910">
    <property type="entry name" value="FtsL"/>
    <property type="match status" value="1"/>
</dbReference>
<keyword evidence="12" id="KW-1185">Reference proteome</keyword>
<keyword evidence="5 7" id="KW-0472">Membrane</keyword>
<dbReference type="NCBIfam" id="TIGR02209">
    <property type="entry name" value="ftsL_broad"/>
    <property type="match status" value="1"/>
</dbReference>
<proteinExistence type="inferred from homology"/>
<dbReference type="GO" id="GO:0005886">
    <property type="term" value="C:plasma membrane"/>
    <property type="evidence" value="ECO:0007669"/>
    <property type="project" value="UniProtKB-SubCell"/>
</dbReference>
<feature type="compositionally biased region" description="Polar residues" evidence="10">
    <location>
        <begin position="9"/>
        <end position="21"/>
    </location>
</feature>
<keyword evidence="1 7" id="KW-1003">Cell membrane</keyword>
<dbReference type="Pfam" id="PF04977">
    <property type="entry name" value="DivIC"/>
    <property type="match status" value="1"/>
</dbReference>
<dbReference type="AlphaFoldDB" id="A0A938XUC8"/>
<feature type="transmembrane region" description="Helical" evidence="7">
    <location>
        <begin position="34"/>
        <end position="53"/>
    </location>
</feature>
<feature type="region of interest" description="Disordered" evidence="10">
    <location>
        <begin position="1"/>
        <end position="26"/>
    </location>
</feature>
<feature type="compositionally biased region" description="Basic and acidic residues" evidence="10">
    <location>
        <begin position="124"/>
        <end position="133"/>
    </location>
</feature>
<evidence type="ECO:0000256" key="10">
    <source>
        <dbReference type="SAM" id="MobiDB-lite"/>
    </source>
</evidence>
<evidence type="ECO:0000256" key="3">
    <source>
        <dbReference type="ARBA" id="ARBA00022692"/>
    </source>
</evidence>
<comment type="caution">
    <text evidence="11">The sequence shown here is derived from an EMBL/GenBank/DDBJ whole genome shotgun (WGS) entry which is preliminary data.</text>
</comment>
<organism evidence="11 12">
    <name type="scientific">Halanaerobacter jeridensis</name>
    <dbReference type="NCBI Taxonomy" id="706427"/>
    <lineage>
        <taxon>Bacteria</taxon>
        <taxon>Bacillati</taxon>
        <taxon>Bacillota</taxon>
        <taxon>Clostridia</taxon>
        <taxon>Halanaerobiales</taxon>
        <taxon>Halobacteroidaceae</taxon>
        <taxon>Halanaerobacter</taxon>
    </lineage>
</organism>
<sequence length="172" mass="20342">MRSEKLQDYSGSQYSRSQNRLSTNSSNKITNSKTMLMIIFIIFVIVLFFIMYINQYVQLSRKSFMVEKLEDKKRKLESKKEHLQLKIAKLKSLERVERIAKQELNMEQPDNINYIVINAKEESEGRKSREKTKMTKNQESNKKNKLSLNLEEKVENWVKDLTTVQAGTLKKE</sequence>